<accession>A0AB39CFX1</accession>
<dbReference type="EMBL" id="CP158252">
    <property type="protein sequence ID" value="XDJ40878.1"/>
    <property type="molecule type" value="Genomic_DNA"/>
</dbReference>
<organism evidence="1">
    <name type="scientific">Castellaniella ginsengisoli</name>
    <dbReference type="NCBI Taxonomy" id="546114"/>
    <lineage>
        <taxon>Bacteria</taxon>
        <taxon>Pseudomonadati</taxon>
        <taxon>Pseudomonadota</taxon>
        <taxon>Betaproteobacteria</taxon>
        <taxon>Burkholderiales</taxon>
        <taxon>Alcaligenaceae</taxon>
        <taxon>Castellaniella</taxon>
    </lineage>
</organism>
<evidence type="ECO:0000313" key="1">
    <source>
        <dbReference type="EMBL" id="XDJ40878.1"/>
    </source>
</evidence>
<gene>
    <name evidence="1" type="ORF">ABRY99_07875</name>
</gene>
<protein>
    <submittedName>
        <fullName evidence="1">Uncharacterized protein</fullName>
    </submittedName>
</protein>
<sequence length="103" mass="11639">MEKLTPGVYRVYVMLDPDDVTHTRAKNQLAEELGGFVERGFQINGIREPIYGLNDAGERIVIGYESLAWLPASTSQATRYPPRVRDDDDDDFVLTPNGLELRL</sequence>
<dbReference type="RefSeq" id="WP_368642928.1">
    <property type="nucleotide sequence ID" value="NZ_CP158252.1"/>
</dbReference>
<proteinExistence type="predicted"/>
<dbReference type="AlphaFoldDB" id="A0AB39CFX1"/>
<name>A0AB39CFX1_9BURK</name>
<reference evidence="1" key="1">
    <citation type="submission" date="2024-05" db="EMBL/GenBank/DDBJ databases">
        <authorList>
            <person name="Luo Y.-C."/>
            <person name="Nicholds J."/>
            <person name="Mortimer T."/>
            <person name="Maboni G."/>
        </authorList>
    </citation>
    <scope>NUCLEOTIDE SEQUENCE</scope>
    <source>
        <strain evidence="1">153920</strain>
    </source>
</reference>